<evidence type="ECO:0000256" key="2">
    <source>
        <dbReference type="ARBA" id="ARBA00022690"/>
    </source>
</evidence>
<dbReference type="RefSeq" id="XP_028966387.1">
    <property type="nucleotide sequence ID" value="XM_029110554.1"/>
</dbReference>
<dbReference type="GO" id="GO:0005615">
    <property type="term" value="C:extracellular space"/>
    <property type="evidence" value="ECO:0007669"/>
    <property type="project" value="InterPro"/>
</dbReference>
<evidence type="ECO:0000259" key="7">
    <source>
        <dbReference type="SMART" id="SM00093"/>
    </source>
</evidence>
<dbReference type="InterPro" id="IPR042185">
    <property type="entry name" value="Serpin_sf_2"/>
</dbReference>
<dbReference type="Pfam" id="PF00079">
    <property type="entry name" value="Serpin"/>
    <property type="match status" value="1"/>
</dbReference>
<comment type="similarity">
    <text evidence="1 5">Belongs to the serpin family.</text>
</comment>
<keyword evidence="6" id="KW-0732">Signal</keyword>
<proteinExistence type="inferred from homology"/>
<evidence type="ECO:0000256" key="6">
    <source>
        <dbReference type="SAM" id="SignalP"/>
    </source>
</evidence>
<feature type="domain" description="Serpin" evidence="7">
    <location>
        <begin position="52"/>
        <end position="411"/>
    </location>
</feature>
<keyword evidence="3" id="KW-0722">Serine protease inhibitor</keyword>
<protein>
    <submittedName>
        <fullName evidence="9">Leukocyte elastase inhibitor</fullName>
    </submittedName>
</protein>
<dbReference type="GeneID" id="100901151"/>
<evidence type="ECO:0000256" key="3">
    <source>
        <dbReference type="ARBA" id="ARBA00022900"/>
    </source>
</evidence>
<feature type="chain" id="PRO_5042508957" evidence="6">
    <location>
        <begin position="23"/>
        <end position="411"/>
    </location>
</feature>
<dbReference type="PANTHER" id="PTHR11461">
    <property type="entry name" value="SERINE PROTEASE INHIBITOR, SERPIN"/>
    <property type="match status" value="1"/>
</dbReference>
<dbReference type="KEGG" id="goe:100901151"/>
<feature type="signal peptide" evidence="6">
    <location>
        <begin position="1"/>
        <end position="22"/>
    </location>
</feature>
<evidence type="ECO:0000256" key="1">
    <source>
        <dbReference type="ARBA" id="ARBA00009500"/>
    </source>
</evidence>
<evidence type="ECO:0000256" key="5">
    <source>
        <dbReference type="RuleBase" id="RU000411"/>
    </source>
</evidence>
<evidence type="ECO:0000256" key="4">
    <source>
        <dbReference type="ARBA" id="ARBA00023180"/>
    </source>
</evidence>
<dbReference type="GO" id="GO:0004867">
    <property type="term" value="F:serine-type endopeptidase inhibitor activity"/>
    <property type="evidence" value="ECO:0007669"/>
    <property type="project" value="UniProtKB-KW"/>
</dbReference>
<sequence>MMRFLVFSVIFLSVSWVRTASGQSPATPEYDFLLRSIGNAIRVSNSSNGLALDLFKRVSDQYNVFIAPFSISTVLAMTYQGAAGRSAEELARVMGYSHTKDLRQSLLDGFKSARTLISQETGQNDLIDLNMMQVDARLKILPEMKQKLTTYFGTNVEEVNFARADTLKILDTLVAVKTKGNIKKAFGDKEIPPNTVMVLANIIYFKGIWEKQFDAKNTVRGTFFNEGQKAYAKEVDMMRMLDYFQYAYYPKLRLQALDLGYKGYQLRMLILLPDDASKMGSIIDNLKVDDLTEIVLALEPQLVEIELPKFRVSSQLNMKEYLQKMSMRAPFDPNQAELPYFTGYDNLYINEFWHQAVIDVNEQGTTAAATTVAAHATRAKFVKFQANEPFIFLIRDSRTNLIIFAGKVSRL</sequence>
<gene>
    <name evidence="9" type="primary">LOC100901151</name>
</gene>
<dbReference type="InterPro" id="IPR000215">
    <property type="entry name" value="Serpin_fam"/>
</dbReference>
<keyword evidence="4" id="KW-0325">Glycoprotein</keyword>
<accession>A0AAJ7SEN1</accession>
<dbReference type="SUPFAM" id="SSF56574">
    <property type="entry name" value="Serpins"/>
    <property type="match status" value="1"/>
</dbReference>
<evidence type="ECO:0000313" key="8">
    <source>
        <dbReference type="Proteomes" id="UP000694867"/>
    </source>
</evidence>
<keyword evidence="2" id="KW-0646">Protease inhibitor</keyword>
<dbReference type="Gene3D" id="2.30.39.10">
    <property type="entry name" value="Alpha-1-antitrypsin, domain 1"/>
    <property type="match status" value="1"/>
</dbReference>
<keyword evidence="8" id="KW-1185">Reference proteome</keyword>
<dbReference type="InterPro" id="IPR036186">
    <property type="entry name" value="Serpin_sf"/>
</dbReference>
<reference evidence="9" key="1">
    <citation type="submission" date="2025-08" db="UniProtKB">
        <authorList>
            <consortium name="RefSeq"/>
        </authorList>
    </citation>
    <scope>IDENTIFICATION</scope>
</reference>
<dbReference type="Gene3D" id="3.30.497.10">
    <property type="entry name" value="Antithrombin, subunit I, domain 2"/>
    <property type="match status" value="1"/>
</dbReference>
<dbReference type="AlphaFoldDB" id="A0AAJ7SEN1"/>
<evidence type="ECO:0000313" key="9">
    <source>
        <dbReference type="RefSeq" id="XP_028966387.1"/>
    </source>
</evidence>
<dbReference type="InterPro" id="IPR042178">
    <property type="entry name" value="Serpin_sf_1"/>
</dbReference>
<dbReference type="PANTHER" id="PTHR11461:SF211">
    <property type="entry name" value="GH10112P-RELATED"/>
    <property type="match status" value="1"/>
</dbReference>
<dbReference type="InterPro" id="IPR023796">
    <property type="entry name" value="Serpin_dom"/>
</dbReference>
<dbReference type="SMART" id="SM00093">
    <property type="entry name" value="SERPIN"/>
    <property type="match status" value="1"/>
</dbReference>
<dbReference type="Proteomes" id="UP000694867">
    <property type="component" value="Unplaced"/>
</dbReference>
<organism evidence="8 9">
    <name type="scientific">Galendromus occidentalis</name>
    <name type="common">western predatory mite</name>
    <dbReference type="NCBI Taxonomy" id="34638"/>
    <lineage>
        <taxon>Eukaryota</taxon>
        <taxon>Metazoa</taxon>
        <taxon>Ecdysozoa</taxon>
        <taxon>Arthropoda</taxon>
        <taxon>Chelicerata</taxon>
        <taxon>Arachnida</taxon>
        <taxon>Acari</taxon>
        <taxon>Parasitiformes</taxon>
        <taxon>Mesostigmata</taxon>
        <taxon>Gamasina</taxon>
        <taxon>Phytoseioidea</taxon>
        <taxon>Phytoseiidae</taxon>
        <taxon>Typhlodrominae</taxon>
        <taxon>Galendromus</taxon>
    </lineage>
</organism>
<name>A0AAJ7SEN1_9ACAR</name>